<reference evidence="2" key="1">
    <citation type="submission" date="2019-04" db="EMBL/GenBank/DDBJ databases">
        <title>Genome assembly of Zosterops borbonicus 15179.</title>
        <authorList>
            <person name="Leroy T."/>
            <person name="Anselmetti Y."/>
            <person name="Tilak M.-K."/>
            <person name="Nabholz B."/>
        </authorList>
    </citation>
    <scope>NUCLEOTIDE SEQUENCE</scope>
    <source>
        <strain evidence="2">HGM_15179</strain>
        <tissue evidence="2">Muscle</tissue>
    </source>
</reference>
<name>A0A8K1D5V1_9PASS</name>
<evidence type="ECO:0000313" key="3">
    <source>
        <dbReference type="Proteomes" id="UP000796761"/>
    </source>
</evidence>
<dbReference type="Gene3D" id="1.10.287.210">
    <property type="match status" value="1"/>
</dbReference>
<sequence>PNPPIVRHFGNNSKLEVKQKAPVLIKDPETGLLTDVDSVRHATLQNRAAIDFLLLAHGHGCEDFEGLCCMNLSDNSLSIHANIQALRDSVAKLKRLIDKSTKRILMVEQKGGDVRIQLESCAGSTAQLMTEMDMLAYVGRKPWQPKAQKQKKKLARQIALEIDKYSTNEKLASAKPISHKTKNLGRLRPDTPRNTVSAHAPKTKLKSSDAKKTLEAFIKDLQ</sequence>
<dbReference type="EMBL" id="SWJQ01002545">
    <property type="protein sequence ID" value="TRZ06405.1"/>
    <property type="molecule type" value="Genomic_DNA"/>
</dbReference>
<protein>
    <submittedName>
        <fullName evidence="2">Uncharacterized protein</fullName>
    </submittedName>
</protein>
<keyword evidence="3" id="KW-1185">Reference proteome</keyword>
<dbReference type="AlphaFoldDB" id="A0A8K1D5V1"/>
<dbReference type="Proteomes" id="UP000796761">
    <property type="component" value="Unassembled WGS sequence"/>
</dbReference>
<gene>
    <name evidence="2" type="ORF">HGM15179_020701</name>
</gene>
<evidence type="ECO:0000256" key="1">
    <source>
        <dbReference type="SAM" id="MobiDB-lite"/>
    </source>
</evidence>
<feature type="region of interest" description="Disordered" evidence="1">
    <location>
        <begin position="173"/>
        <end position="208"/>
    </location>
</feature>
<dbReference type="OrthoDB" id="9838443at2759"/>
<organism evidence="2 3">
    <name type="scientific">Zosterops borbonicus</name>
    <dbReference type="NCBI Taxonomy" id="364589"/>
    <lineage>
        <taxon>Eukaryota</taxon>
        <taxon>Metazoa</taxon>
        <taxon>Chordata</taxon>
        <taxon>Craniata</taxon>
        <taxon>Vertebrata</taxon>
        <taxon>Euteleostomi</taxon>
        <taxon>Archelosauria</taxon>
        <taxon>Archosauria</taxon>
        <taxon>Dinosauria</taxon>
        <taxon>Saurischia</taxon>
        <taxon>Theropoda</taxon>
        <taxon>Coelurosauria</taxon>
        <taxon>Aves</taxon>
        <taxon>Neognathae</taxon>
        <taxon>Neoaves</taxon>
        <taxon>Telluraves</taxon>
        <taxon>Australaves</taxon>
        <taxon>Passeriformes</taxon>
        <taxon>Sylvioidea</taxon>
        <taxon>Zosteropidae</taxon>
        <taxon>Zosterops</taxon>
    </lineage>
</organism>
<comment type="caution">
    <text evidence="2">The sequence shown here is derived from an EMBL/GenBank/DDBJ whole genome shotgun (WGS) entry which is preliminary data.</text>
</comment>
<evidence type="ECO:0000313" key="2">
    <source>
        <dbReference type="EMBL" id="TRZ06405.1"/>
    </source>
</evidence>
<feature type="non-terminal residue" evidence="2">
    <location>
        <position position="1"/>
    </location>
</feature>
<accession>A0A8K1D5V1</accession>
<dbReference type="SUPFAM" id="SSF58069">
    <property type="entry name" value="Virus ectodomain"/>
    <property type="match status" value="1"/>
</dbReference>
<proteinExistence type="predicted"/>